<name>F4SAF3_MELLP</name>
<dbReference type="GO" id="GO:0005737">
    <property type="term" value="C:cytoplasm"/>
    <property type="evidence" value="ECO:0007669"/>
    <property type="project" value="UniProtKB-ARBA"/>
</dbReference>
<dbReference type="STRING" id="747676.F4SAF3"/>
<dbReference type="Pfam" id="PF01852">
    <property type="entry name" value="START"/>
    <property type="match status" value="1"/>
</dbReference>
<dbReference type="RefSeq" id="XP_007418348.1">
    <property type="nucleotide sequence ID" value="XM_007418286.1"/>
</dbReference>
<feature type="region of interest" description="Disordered" evidence="1">
    <location>
        <begin position="1"/>
        <end position="56"/>
    </location>
</feature>
<dbReference type="GO" id="GO:0008289">
    <property type="term" value="F:lipid binding"/>
    <property type="evidence" value="ECO:0007669"/>
    <property type="project" value="InterPro"/>
</dbReference>
<keyword evidence="4" id="KW-1185">Reference proteome</keyword>
<feature type="region of interest" description="Disordered" evidence="1">
    <location>
        <begin position="355"/>
        <end position="374"/>
    </location>
</feature>
<organism evidence="4">
    <name type="scientific">Melampsora larici-populina (strain 98AG31 / pathotype 3-4-7)</name>
    <name type="common">Poplar leaf rust fungus</name>
    <dbReference type="NCBI Taxonomy" id="747676"/>
    <lineage>
        <taxon>Eukaryota</taxon>
        <taxon>Fungi</taxon>
        <taxon>Dikarya</taxon>
        <taxon>Basidiomycota</taxon>
        <taxon>Pucciniomycotina</taxon>
        <taxon>Pucciniomycetes</taxon>
        <taxon>Pucciniales</taxon>
        <taxon>Melampsoraceae</taxon>
        <taxon>Melampsora</taxon>
    </lineage>
</organism>
<evidence type="ECO:0000256" key="1">
    <source>
        <dbReference type="SAM" id="MobiDB-lite"/>
    </source>
</evidence>
<dbReference type="KEGG" id="mlr:MELLADRAFT_79707"/>
<dbReference type="OrthoDB" id="196858at2759"/>
<evidence type="ECO:0000259" key="2">
    <source>
        <dbReference type="PROSITE" id="PS50848"/>
    </source>
</evidence>
<sequence length="985" mass="108532">MKPRSEYEQSQYEENSEFVLSDEEREPLSEPGGEIIADSPNPGEPRSPNISNSLNGSSQQFINHIDTVVSKVKSLAQGGTWESVLRHRSGVEVFAQKNVAMIGNTKVAPVFKGVGLIRGYSPASVFSVIGSSKLWDDWYEDGNLVENLSDEVSLTYMCMQAALGTRTRDLSLVEKVEVTDDGSVFFCASSVDTPRVPPVPGRVRAHIELNGWVLEPADLSSAGLTDSTSSIGTKISYYLQIDVKTFIPEAISQRYLAKRPLCITKIDSYLQKHGSPLQMEGIDESESHPRQGGNRKTFNRGFLSLNALNQPNSKTKNRSSSSSVVSSLNASSDQTPSRSRKPTFASLGRSHKFHLQRPLSTSNSVPAINLQSPNLPSDFAPTTDRTLLSPPNSTPAQHVHRDDDHVLMIDHVPVNQAALSYQALNSALGEFETQLIDRSNNEQSWTVANDCMNLHKIWYKPYSTSAGVSSKDCVRLPLVGGEVTILSSYHDRLRPLTKEQVLITLTSNVAQQLWDVNLVAHGLSETDTSPHPSLIKTENGFDQSTHIGAMRGIHPHLPERSLFCFDQMVVRQSKDNKENSVSARITVIQSSTQSNMDPLDNSSKIELHHSAQNDLDPILKDAISAKTLSHLKLSGWLIETGRLQDEIKLTHLCALELNSTQQALSDQKVLSPFIERIIISNIANRPHDVHQFILDNGFFPGWIRWTEGEILYLGDCVRSDSELIEVDAARKGEVEWRFRRHKTSGAVIEDAITTALALGSTESQICWFQWSSQMYECGIELTLDPPEAAKVLRVKKMDNTLQFNWNPSSLPAEASDLRLRAKQISDHKNAYPGNVIVNGELLKEEVYPPVRSSKRKHSSAIKSPTSLRNGVINSDSSSTGANTKETRPPSDASGPNLVLAGIKTDHREPMQGSSTATLSASDRRFSPTSIIGAGSDLSTTTVMDGQVLVDSNVMLIITQDLYFTKSQVLFLSLCVGLAYAYGKFA</sequence>
<evidence type="ECO:0000313" key="3">
    <source>
        <dbReference type="EMBL" id="EGF98377.1"/>
    </source>
</evidence>
<dbReference type="PANTHER" id="PTHR19308">
    <property type="entry name" value="PHOSPHATIDYLCHOLINE TRANSFER PROTEIN"/>
    <property type="match status" value="1"/>
</dbReference>
<dbReference type="EMBL" id="GL883177">
    <property type="protein sequence ID" value="EGF98377.1"/>
    <property type="molecule type" value="Genomic_DNA"/>
</dbReference>
<feature type="compositionally biased region" description="Acidic residues" evidence="1">
    <location>
        <begin position="14"/>
        <end position="25"/>
    </location>
</feature>
<dbReference type="eggNOG" id="ENOG502S0IB">
    <property type="taxonomic scope" value="Eukaryota"/>
</dbReference>
<dbReference type="InterPro" id="IPR023393">
    <property type="entry name" value="START-like_dom_sf"/>
</dbReference>
<evidence type="ECO:0000313" key="4">
    <source>
        <dbReference type="Proteomes" id="UP000001072"/>
    </source>
</evidence>
<feature type="compositionally biased region" description="Polar residues" evidence="1">
    <location>
        <begin position="358"/>
        <end position="374"/>
    </location>
</feature>
<accession>F4SAF3</accession>
<protein>
    <recommendedName>
        <fullName evidence="2">START domain-containing protein</fullName>
    </recommendedName>
</protein>
<dbReference type="CDD" id="cd00177">
    <property type="entry name" value="START"/>
    <property type="match status" value="1"/>
</dbReference>
<dbReference type="Proteomes" id="UP000001072">
    <property type="component" value="Unassembled WGS sequence"/>
</dbReference>
<feature type="domain" description="START" evidence="2">
    <location>
        <begin position="81"/>
        <end position="258"/>
    </location>
</feature>
<dbReference type="VEuPathDB" id="FungiDB:MELLADRAFT_79707"/>
<dbReference type="GeneID" id="18933308"/>
<dbReference type="Gene3D" id="3.30.530.20">
    <property type="match status" value="1"/>
</dbReference>
<dbReference type="InterPro" id="IPR002913">
    <property type="entry name" value="START_lipid-bd_dom"/>
</dbReference>
<dbReference type="InterPro" id="IPR051213">
    <property type="entry name" value="START_lipid_transfer"/>
</dbReference>
<dbReference type="SUPFAM" id="SSF55961">
    <property type="entry name" value="Bet v1-like"/>
    <property type="match status" value="1"/>
</dbReference>
<gene>
    <name evidence="3" type="ORF">MELLADRAFT_79707</name>
</gene>
<feature type="region of interest" description="Disordered" evidence="1">
    <location>
        <begin position="849"/>
        <end position="897"/>
    </location>
</feature>
<dbReference type="PROSITE" id="PS50848">
    <property type="entry name" value="START"/>
    <property type="match status" value="1"/>
</dbReference>
<dbReference type="AlphaFoldDB" id="F4SAF3"/>
<dbReference type="HOGENOM" id="CLU_341353_0_0_1"/>
<feature type="region of interest" description="Disordered" evidence="1">
    <location>
        <begin position="279"/>
        <end position="298"/>
    </location>
</feature>
<dbReference type="InParanoid" id="F4SAF3"/>
<dbReference type="PANTHER" id="PTHR19308:SF14">
    <property type="entry name" value="START DOMAIN-CONTAINING PROTEIN"/>
    <property type="match status" value="1"/>
</dbReference>
<reference evidence="4" key="1">
    <citation type="journal article" date="2011" name="Proc. Natl. Acad. Sci. U.S.A.">
        <title>Obligate biotrophy features unraveled by the genomic analysis of rust fungi.</title>
        <authorList>
            <person name="Duplessis S."/>
            <person name="Cuomo C.A."/>
            <person name="Lin Y.-C."/>
            <person name="Aerts A."/>
            <person name="Tisserant E."/>
            <person name="Veneault-Fourrey C."/>
            <person name="Joly D.L."/>
            <person name="Hacquard S."/>
            <person name="Amselem J."/>
            <person name="Cantarel B.L."/>
            <person name="Chiu R."/>
            <person name="Coutinho P.M."/>
            <person name="Feau N."/>
            <person name="Field M."/>
            <person name="Frey P."/>
            <person name="Gelhaye E."/>
            <person name="Goldberg J."/>
            <person name="Grabherr M.G."/>
            <person name="Kodira C.D."/>
            <person name="Kohler A."/>
            <person name="Kuees U."/>
            <person name="Lindquist E.A."/>
            <person name="Lucas S.M."/>
            <person name="Mago R."/>
            <person name="Mauceli E."/>
            <person name="Morin E."/>
            <person name="Murat C."/>
            <person name="Pangilinan J.L."/>
            <person name="Park R."/>
            <person name="Pearson M."/>
            <person name="Quesneville H."/>
            <person name="Rouhier N."/>
            <person name="Sakthikumar S."/>
            <person name="Salamov A.A."/>
            <person name="Schmutz J."/>
            <person name="Selles B."/>
            <person name="Shapiro H."/>
            <person name="Tanguay P."/>
            <person name="Tuskan G.A."/>
            <person name="Henrissat B."/>
            <person name="Van de Peer Y."/>
            <person name="Rouze P."/>
            <person name="Ellis J.G."/>
            <person name="Dodds P.N."/>
            <person name="Schein J.E."/>
            <person name="Zhong S."/>
            <person name="Hamelin R.C."/>
            <person name="Grigoriev I.V."/>
            <person name="Szabo L.J."/>
            <person name="Martin F."/>
        </authorList>
    </citation>
    <scope>NUCLEOTIDE SEQUENCE [LARGE SCALE GENOMIC DNA]</scope>
    <source>
        <strain evidence="4">98AG31 / pathotype 3-4-7</strain>
    </source>
</reference>
<feature type="compositionally biased region" description="Low complexity" evidence="1">
    <location>
        <begin position="319"/>
        <end position="332"/>
    </location>
</feature>
<feature type="region of interest" description="Disordered" evidence="1">
    <location>
        <begin position="308"/>
        <end position="344"/>
    </location>
</feature>
<feature type="compositionally biased region" description="Polar residues" evidence="1">
    <location>
        <begin position="860"/>
        <end position="883"/>
    </location>
</feature>
<proteinExistence type="predicted"/>